<reference evidence="8" key="1">
    <citation type="journal article" date="2010" name="Science">
        <title>The genome of the Western clawed frog Xenopus tropicalis.</title>
        <authorList>
            <person name="Hellsten U."/>
            <person name="Harland R.M."/>
            <person name="Gilchrist M.J."/>
            <person name="Hendrix D."/>
            <person name="Jurka J."/>
            <person name="Kapitonov V."/>
            <person name="Ovcharenko I."/>
            <person name="Putnam N.H."/>
            <person name="Shu S."/>
            <person name="Taher L."/>
            <person name="Blitz I.L."/>
            <person name="Blumberg B."/>
            <person name="Dichmann D.S."/>
            <person name="Dubchak I."/>
            <person name="Amaya E."/>
            <person name="Detter J.C."/>
            <person name="Fletcher R."/>
            <person name="Gerhard D.S."/>
            <person name="Goodstein D."/>
            <person name="Graves T."/>
            <person name="Grigoriev I.V."/>
            <person name="Grimwood J."/>
            <person name="Kawashima T."/>
            <person name="Lindquist E."/>
            <person name="Lucas S.M."/>
            <person name="Mead P.E."/>
            <person name="Mitros T."/>
            <person name="Ogino H."/>
            <person name="Ohta Y."/>
            <person name="Poliakov A.V."/>
            <person name="Pollet N."/>
            <person name="Robert J."/>
            <person name="Salamov A."/>
            <person name="Sater A.K."/>
            <person name="Schmutz J."/>
            <person name="Terry A."/>
            <person name="Vize P.D."/>
            <person name="Warren W.C."/>
            <person name="Wells D."/>
            <person name="Wills A."/>
            <person name="Wilson R.K."/>
            <person name="Zimmerman L.B."/>
            <person name="Zorn A.M."/>
            <person name="Grainger R."/>
            <person name="Grammer T."/>
            <person name="Khokha M.K."/>
            <person name="Richardson P.M."/>
            <person name="Rokhsar D.S."/>
        </authorList>
    </citation>
    <scope>NUCLEOTIDE SEQUENCE [LARGE SCALE GENOMIC DNA]</scope>
    <source>
        <strain evidence="8">Nigerian</strain>
    </source>
</reference>
<organism evidence="8">
    <name type="scientific">Xenopus tropicalis</name>
    <name type="common">Western clawed frog</name>
    <name type="synonym">Silurana tropicalis</name>
    <dbReference type="NCBI Taxonomy" id="8364"/>
    <lineage>
        <taxon>Eukaryota</taxon>
        <taxon>Metazoa</taxon>
        <taxon>Chordata</taxon>
        <taxon>Craniata</taxon>
        <taxon>Vertebrata</taxon>
        <taxon>Euteleostomi</taxon>
        <taxon>Amphibia</taxon>
        <taxon>Batrachia</taxon>
        <taxon>Anura</taxon>
        <taxon>Pipoidea</taxon>
        <taxon>Pipidae</taxon>
        <taxon>Xenopodinae</taxon>
        <taxon>Xenopus</taxon>
        <taxon>Silurana</taxon>
    </lineage>
</organism>
<feature type="compositionally biased region" description="Basic and acidic residues" evidence="6">
    <location>
        <begin position="213"/>
        <end position="228"/>
    </location>
</feature>
<evidence type="ECO:0000256" key="3">
    <source>
        <dbReference type="ARBA" id="ARBA00022833"/>
    </source>
</evidence>
<reference evidence="8" key="2">
    <citation type="submission" date="2020-05" db="UniProtKB">
        <authorList>
            <consortium name="Ensembl"/>
        </authorList>
    </citation>
    <scope>IDENTIFICATION</scope>
</reference>
<keyword evidence="3" id="KW-0862">Zinc</keyword>
<gene>
    <name evidence="8" type="primary">rpusd1</name>
</gene>
<evidence type="ECO:0000256" key="1">
    <source>
        <dbReference type="ARBA" id="ARBA00022723"/>
    </source>
</evidence>
<sequence>MLFCFRIQRNDYCQRGVRSLYVLELRTKQIEKMPSCLVHGCRHSTARKGLYPGIVLHGFPKNLSRIKQWLLNTGQNFGNLDAFAQKVLDGKKHNSYRICSSHFSSDCYVQLGCTKGLKADAVPTIFAWNTPGESEDSAYHIHRSTYPERPCGRCMKKKMVDASTLTDPAMFSKEAGVQWPEFEFNTAGERWKIKHDHYYYLSSSRKSTQKPTVGRDRQKDTSNKINNKDDEEDDDEDDDNDSNDSFQTHQSSVHVDPFYSGIPEITRADGFMDFTLSSYKVRHSIQNTFGSTEHTLPMDNDVAALDVVHQRKFIVFESCLDVLLRKLSCGFGVNCSAPIVGLEKHVEGSYLSVVGRCSKGHRFHLWDSQPVVGDVALGNLLTSAALLFSGSRFYKVEEMSRLLGLQLISRDVYHKYQRTLLFPTIDHHWLYERKLLKEAVGSKKLCLSGDGHNSTVSMYTFVEPESKLILDFQVVQKAERRKRPDLAMEKLAFEICLDRLLKEHYVVEAIATDQHPAIEELMCEKYSSVIHKYDIWVCAQKVKRQLVAASKKRKCSQIRKWIPSIMLHFEWSSRTSHGDVALFREKWQSLLMHITNHHKWDGSKVCHVCCHKALVRHSRPLPWIKMWCPAFHALREVILSSRLAKDLALLSQFSHGEAVLLYHRLLQKYMPSSVHLRMDAVDARTKLAALTYNANVHMRRTKAEVSVEVSGGADYSWPTLKSLSKPDSNAHLLRMMVDAIKLCSINPNPCLNHAELHFARLQ</sequence>
<dbReference type="SMART" id="SM00980">
    <property type="entry name" value="THAP"/>
    <property type="match status" value="1"/>
</dbReference>
<name>A0A6I8SSS7_XENTR</name>
<dbReference type="GeneTree" id="ENSGT00940000164945"/>
<dbReference type="PANTHER" id="PTHR31751:SF35">
    <property type="entry name" value="RNA PSEUDOURIDYLATE SYNTHASE DOMAIN-CONTAINING PROTEIN 1 ISOFORM X1"/>
    <property type="match status" value="1"/>
</dbReference>
<dbReference type="Ensembl" id="ENSXETT00000077444">
    <property type="protein sequence ID" value="ENSXETP00000097815"/>
    <property type="gene ID" value="ENSXETG00000039706"/>
</dbReference>
<dbReference type="GO" id="GO:0008270">
    <property type="term" value="F:zinc ion binding"/>
    <property type="evidence" value="ECO:0007669"/>
    <property type="project" value="UniProtKB-KW"/>
</dbReference>
<dbReference type="SUPFAM" id="SSF57716">
    <property type="entry name" value="Glucocorticoid receptor-like (DNA-binding domain)"/>
    <property type="match status" value="1"/>
</dbReference>
<dbReference type="PANTHER" id="PTHR31751">
    <property type="entry name" value="SI:CH211-108C17.2-RELATED-RELATED"/>
    <property type="match status" value="1"/>
</dbReference>
<dbReference type="PROSITE" id="PS50950">
    <property type="entry name" value="ZF_THAP"/>
    <property type="match status" value="1"/>
</dbReference>
<proteinExistence type="predicted"/>
<keyword evidence="4 5" id="KW-0238">DNA-binding</keyword>
<evidence type="ECO:0000256" key="5">
    <source>
        <dbReference type="PROSITE-ProRule" id="PRU00309"/>
    </source>
</evidence>
<dbReference type="Pfam" id="PF05485">
    <property type="entry name" value="THAP"/>
    <property type="match status" value="1"/>
</dbReference>
<accession>A0A6I8SSS7</accession>
<dbReference type="GO" id="GO:0003677">
    <property type="term" value="F:DNA binding"/>
    <property type="evidence" value="ECO:0007669"/>
    <property type="project" value="UniProtKB-UniRule"/>
</dbReference>
<evidence type="ECO:0000313" key="8">
    <source>
        <dbReference type="Ensembl" id="ENSXETP00000097815"/>
    </source>
</evidence>
<evidence type="ECO:0000259" key="7">
    <source>
        <dbReference type="PROSITE" id="PS50950"/>
    </source>
</evidence>
<keyword evidence="2 5" id="KW-0863">Zinc-finger</keyword>
<feature type="compositionally biased region" description="Acidic residues" evidence="6">
    <location>
        <begin position="229"/>
        <end position="242"/>
    </location>
</feature>
<dbReference type="AlphaFoldDB" id="A0A6I8SSS7"/>
<evidence type="ECO:0000256" key="2">
    <source>
        <dbReference type="ARBA" id="ARBA00022771"/>
    </source>
</evidence>
<dbReference type="InterPro" id="IPR006612">
    <property type="entry name" value="THAP_Znf"/>
</dbReference>
<keyword evidence="1" id="KW-0479">Metal-binding</keyword>
<evidence type="ECO:0000256" key="4">
    <source>
        <dbReference type="ARBA" id="ARBA00023125"/>
    </source>
</evidence>
<dbReference type="Bgee" id="ENSXETG00000039706">
    <property type="expression patterns" value="Expressed in gastrula and 10 other cell types or tissues"/>
</dbReference>
<feature type="region of interest" description="Disordered" evidence="6">
    <location>
        <begin position="206"/>
        <end position="250"/>
    </location>
</feature>
<feature type="domain" description="THAP-type" evidence="7">
    <location>
        <begin position="33"/>
        <end position="126"/>
    </location>
</feature>
<dbReference type="InParanoid" id="A0A6I8SSS7"/>
<evidence type="ECO:0000256" key="6">
    <source>
        <dbReference type="SAM" id="MobiDB-lite"/>
    </source>
</evidence>
<dbReference type="SMART" id="SM00692">
    <property type="entry name" value="DM3"/>
    <property type="match status" value="1"/>
</dbReference>
<protein>
    <submittedName>
        <fullName evidence="8">RNA pseudouridine synthase domain containing 1</fullName>
    </submittedName>
</protein>